<sequence length="111" mass="11935">MTPHSAVLLQVLFGLVAVCLVLDGVNASPLGDPLKGTPESCSAQQTVETPCRCCKMDCWYTIASSATHELGHVPGQAGEEEALATLRLIRTCMIEQCTSVCARRRPFFAPQ</sequence>
<name>A0AA39HT63_9BILA</name>
<accession>A0AA39HT63</accession>
<organism evidence="2 3">
    <name type="scientific">Steinernema hermaphroditum</name>
    <dbReference type="NCBI Taxonomy" id="289476"/>
    <lineage>
        <taxon>Eukaryota</taxon>
        <taxon>Metazoa</taxon>
        <taxon>Ecdysozoa</taxon>
        <taxon>Nematoda</taxon>
        <taxon>Chromadorea</taxon>
        <taxon>Rhabditida</taxon>
        <taxon>Tylenchina</taxon>
        <taxon>Panagrolaimomorpha</taxon>
        <taxon>Strongyloidoidea</taxon>
        <taxon>Steinernematidae</taxon>
        <taxon>Steinernema</taxon>
    </lineage>
</organism>
<gene>
    <name evidence="2" type="ORF">QR680_005373</name>
</gene>
<feature type="signal peptide" evidence="1">
    <location>
        <begin position="1"/>
        <end position="27"/>
    </location>
</feature>
<dbReference type="Proteomes" id="UP001175271">
    <property type="component" value="Unassembled WGS sequence"/>
</dbReference>
<dbReference type="EMBL" id="JAUCMV010000003">
    <property type="protein sequence ID" value="KAK0410876.1"/>
    <property type="molecule type" value="Genomic_DNA"/>
</dbReference>
<evidence type="ECO:0000313" key="3">
    <source>
        <dbReference type="Proteomes" id="UP001175271"/>
    </source>
</evidence>
<protein>
    <submittedName>
        <fullName evidence="2">Uncharacterized protein</fullName>
    </submittedName>
</protein>
<evidence type="ECO:0000256" key="1">
    <source>
        <dbReference type="SAM" id="SignalP"/>
    </source>
</evidence>
<proteinExistence type="predicted"/>
<evidence type="ECO:0000313" key="2">
    <source>
        <dbReference type="EMBL" id="KAK0410876.1"/>
    </source>
</evidence>
<keyword evidence="3" id="KW-1185">Reference proteome</keyword>
<dbReference type="AlphaFoldDB" id="A0AA39HT63"/>
<feature type="chain" id="PRO_5041413653" evidence="1">
    <location>
        <begin position="28"/>
        <end position="111"/>
    </location>
</feature>
<keyword evidence="1" id="KW-0732">Signal</keyword>
<comment type="caution">
    <text evidence="2">The sequence shown here is derived from an EMBL/GenBank/DDBJ whole genome shotgun (WGS) entry which is preliminary data.</text>
</comment>
<reference evidence="2" key="1">
    <citation type="submission" date="2023-06" db="EMBL/GenBank/DDBJ databases">
        <title>Genomic analysis of the entomopathogenic nematode Steinernema hermaphroditum.</title>
        <authorList>
            <person name="Schwarz E.M."/>
            <person name="Heppert J.K."/>
            <person name="Baniya A."/>
            <person name="Schwartz H.T."/>
            <person name="Tan C.-H."/>
            <person name="Antoshechkin I."/>
            <person name="Sternberg P.W."/>
            <person name="Goodrich-Blair H."/>
            <person name="Dillman A.R."/>
        </authorList>
    </citation>
    <scope>NUCLEOTIDE SEQUENCE</scope>
    <source>
        <strain evidence="2">PS9179</strain>
        <tissue evidence="2">Whole animal</tissue>
    </source>
</reference>